<dbReference type="InterPro" id="IPR014729">
    <property type="entry name" value="Rossmann-like_a/b/a_fold"/>
</dbReference>
<organism evidence="2">
    <name type="scientific">Araucaria cunninghamii</name>
    <name type="common">Hoop pine</name>
    <name type="synonym">Moreton Bay pine</name>
    <dbReference type="NCBI Taxonomy" id="56994"/>
    <lineage>
        <taxon>Eukaryota</taxon>
        <taxon>Viridiplantae</taxon>
        <taxon>Streptophyta</taxon>
        <taxon>Embryophyta</taxon>
        <taxon>Tracheophyta</taxon>
        <taxon>Spermatophyta</taxon>
        <taxon>Pinopsida</taxon>
        <taxon>Pinidae</taxon>
        <taxon>Conifers II</taxon>
        <taxon>Araucariales</taxon>
        <taxon>Araucariaceae</taxon>
        <taxon>Araucaria</taxon>
    </lineage>
</organism>
<dbReference type="Gene3D" id="3.40.50.620">
    <property type="entry name" value="HUPs"/>
    <property type="match status" value="1"/>
</dbReference>
<name>A0A0D6QWY6_ARACU</name>
<evidence type="ECO:0000259" key="1">
    <source>
        <dbReference type="Pfam" id="PF00582"/>
    </source>
</evidence>
<dbReference type="AlphaFoldDB" id="A0A0D6QWY6"/>
<dbReference type="PRINTS" id="PR01438">
    <property type="entry name" value="UNVRSLSTRESS"/>
</dbReference>
<reference evidence="2" key="1">
    <citation type="submission" date="2015-03" db="EMBL/GenBank/DDBJ databases">
        <title>A transcriptome of Araucaria cunninghamii, an australian fine timber species.</title>
        <authorList>
            <person name="Jing Yi C.J.Y."/>
            <person name="Yin San L.Y.S."/>
            <person name="Abdul Karim S.S."/>
            <person name="Wan Azmi N.N."/>
            <person name="Hercus R.R."/>
            <person name="Croft L.L."/>
        </authorList>
    </citation>
    <scope>NUCLEOTIDE SEQUENCE</scope>
    <source>
        <strain evidence="2">MI0301</strain>
        <tissue evidence="2">Leaf</tissue>
    </source>
</reference>
<evidence type="ECO:0000313" key="2">
    <source>
        <dbReference type="EMBL" id="JAG94961.1"/>
    </source>
</evidence>
<protein>
    <recommendedName>
        <fullName evidence="1">UspA domain-containing protein</fullName>
    </recommendedName>
</protein>
<proteinExistence type="predicted"/>
<feature type="domain" description="UspA" evidence="1">
    <location>
        <begin position="10"/>
        <end position="158"/>
    </location>
</feature>
<accession>A0A0D6QWY6</accession>
<dbReference type="SUPFAM" id="SSF52402">
    <property type="entry name" value="Adenine nucleotide alpha hydrolases-like"/>
    <property type="match status" value="1"/>
</dbReference>
<dbReference type="InterPro" id="IPR006016">
    <property type="entry name" value="UspA"/>
</dbReference>
<dbReference type="InterPro" id="IPR006015">
    <property type="entry name" value="Universal_stress_UspA"/>
</dbReference>
<dbReference type="PANTHER" id="PTHR31964">
    <property type="entry name" value="ADENINE NUCLEOTIDE ALPHA HYDROLASES-LIKE SUPERFAMILY PROTEIN"/>
    <property type="match status" value="1"/>
</dbReference>
<dbReference type="Pfam" id="PF00582">
    <property type="entry name" value="Usp"/>
    <property type="match status" value="1"/>
</dbReference>
<dbReference type="PANTHER" id="PTHR31964:SF135">
    <property type="entry name" value="UNIVERSAL STRESS PROTEIN A-LIKE PROTEIN"/>
    <property type="match status" value="1"/>
</dbReference>
<sequence length="162" mass="17445">MAGSSVGAAKTIMVAVDESEESMNALQWALDNLLTQNNDQHIIVMHAEVPASSKVGLGGQAVASSGHRVLEIAERSENLITQRVLARAREISDKRNVTVDFKVTVGEARYAICEAANKMGVDVLVVGSHGHGALKRAVVGSVSEHCTRRCKCRVMVIKKPYH</sequence>
<dbReference type="EMBL" id="GCKF01041927">
    <property type="protein sequence ID" value="JAG94961.1"/>
    <property type="molecule type" value="Transcribed_RNA"/>
</dbReference>
<dbReference type="CDD" id="cd23659">
    <property type="entry name" value="USP_At3g01520-like"/>
    <property type="match status" value="1"/>
</dbReference>